<keyword evidence="3" id="KW-1185">Reference proteome</keyword>
<evidence type="ECO:0000313" key="3">
    <source>
        <dbReference type="Proteomes" id="UP000562124"/>
    </source>
</evidence>
<organism evidence="2 3">
    <name type="scientific">Cellulomonas fimi</name>
    <dbReference type="NCBI Taxonomy" id="1708"/>
    <lineage>
        <taxon>Bacteria</taxon>
        <taxon>Bacillati</taxon>
        <taxon>Actinomycetota</taxon>
        <taxon>Actinomycetes</taxon>
        <taxon>Micrococcales</taxon>
        <taxon>Cellulomonadaceae</taxon>
        <taxon>Cellulomonas</taxon>
    </lineage>
</organism>
<sequence>MSTLDDRAAEQPTTTAGVGNVMTFVVGFVLLLGGFWLMDRSFAQGSGLLFAAGIVACGLAYFIPTSILGRTRR</sequence>
<keyword evidence="1" id="KW-0812">Transmembrane</keyword>
<proteinExistence type="predicted"/>
<feature type="transmembrane region" description="Helical" evidence="1">
    <location>
        <begin position="44"/>
        <end position="63"/>
    </location>
</feature>
<dbReference type="Proteomes" id="UP000562124">
    <property type="component" value="Unassembled WGS sequence"/>
</dbReference>
<protein>
    <submittedName>
        <fullName evidence="2">Uncharacterized protein</fullName>
    </submittedName>
</protein>
<reference evidence="2 3" key="1">
    <citation type="submission" date="2020-04" db="EMBL/GenBank/DDBJ databases">
        <title>Sequencing and Assembly of C. fimi.</title>
        <authorList>
            <person name="Ramsey A.R."/>
        </authorList>
    </citation>
    <scope>NUCLEOTIDE SEQUENCE [LARGE SCALE GENOMIC DNA]</scope>
    <source>
        <strain evidence="2 3">SB</strain>
    </source>
</reference>
<keyword evidence="1" id="KW-0472">Membrane</keyword>
<feature type="transmembrane region" description="Helical" evidence="1">
    <location>
        <begin position="21"/>
        <end position="38"/>
    </location>
</feature>
<comment type="caution">
    <text evidence="2">The sequence shown here is derived from an EMBL/GenBank/DDBJ whole genome shotgun (WGS) entry which is preliminary data.</text>
</comment>
<dbReference type="RefSeq" id="WP_169323736.1">
    <property type="nucleotide sequence ID" value="NZ_JABCJJ010000004.1"/>
</dbReference>
<dbReference type="AlphaFoldDB" id="A0A7Y0LWD7"/>
<gene>
    <name evidence="2" type="ORF">HIR71_04240</name>
</gene>
<evidence type="ECO:0000256" key="1">
    <source>
        <dbReference type="SAM" id="Phobius"/>
    </source>
</evidence>
<keyword evidence="1" id="KW-1133">Transmembrane helix</keyword>
<name>A0A7Y0LWD7_CELFI</name>
<dbReference type="EMBL" id="JABCJJ010000004">
    <property type="protein sequence ID" value="NMR19437.1"/>
    <property type="molecule type" value="Genomic_DNA"/>
</dbReference>
<accession>A0A7Y0LWD7</accession>
<evidence type="ECO:0000313" key="2">
    <source>
        <dbReference type="EMBL" id="NMR19437.1"/>
    </source>
</evidence>